<reference evidence="2 3" key="1">
    <citation type="submission" date="2015-11" db="EMBL/GenBank/DDBJ databases">
        <title>Genomic analysis of 38 Legionella species identifies large and diverse effector repertoires.</title>
        <authorList>
            <person name="Burstein D."/>
            <person name="Amaro F."/>
            <person name="Zusman T."/>
            <person name="Lifshitz Z."/>
            <person name="Cohen O."/>
            <person name="Gilbert J.A."/>
            <person name="Pupko T."/>
            <person name="Shuman H.A."/>
            <person name="Segal G."/>
        </authorList>
    </citation>
    <scope>NUCLEOTIDE SEQUENCE [LARGE SCALE GENOMIC DNA]</scope>
    <source>
        <strain evidence="2 3">ATCC 700990</strain>
    </source>
</reference>
<gene>
    <name evidence="2" type="ORF">Ldro_0654</name>
</gene>
<name>A0A0W0T888_9GAMM</name>
<sequence>MSTEFISTNIIHNLIKVMSIATENSLHKESAMEDLNGSIRYFTGCEFPFFNGVFNNHGSDESVLIDNLDKTTQFFTTQSTPFIWWWTQQSEVPAKIKANLDAKGFQFLGDFLGIAANLNEIKFDKLGDRIEIGTVNSDKEYKLFFDILCEVFQMSESIKSDLQAMYNSYGIHGKFKHYLGFYAGEPVATLTSYIDGSVIGLYNGATLVKFQKHGLCSALAQYAITEARSFNCQYAVSQLMTPGMAKGISEKMGFQTYCRLLPFLKDPRG</sequence>
<evidence type="ECO:0000313" key="3">
    <source>
        <dbReference type="Proteomes" id="UP000054736"/>
    </source>
</evidence>
<dbReference type="RefSeq" id="WP_058495007.1">
    <property type="nucleotide sequence ID" value="NZ_CAAAIU010000009.1"/>
</dbReference>
<dbReference type="STRING" id="1212489.Ldro_0654"/>
<dbReference type="OrthoDB" id="5648793at2"/>
<dbReference type="Gene3D" id="3.40.630.30">
    <property type="match status" value="1"/>
</dbReference>
<accession>A0A0W0T888</accession>
<evidence type="ECO:0000259" key="1">
    <source>
        <dbReference type="PROSITE" id="PS51186"/>
    </source>
</evidence>
<dbReference type="GO" id="GO:0016747">
    <property type="term" value="F:acyltransferase activity, transferring groups other than amino-acyl groups"/>
    <property type="evidence" value="ECO:0007669"/>
    <property type="project" value="InterPro"/>
</dbReference>
<keyword evidence="3" id="KW-1185">Reference proteome</keyword>
<dbReference type="InterPro" id="IPR000182">
    <property type="entry name" value="GNAT_dom"/>
</dbReference>
<dbReference type="AlphaFoldDB" id="A0A0W0T888"/>
<dbReference type="PATRIC" id="fig|1212489.4.peg.680"/>
<comment type="caution">
    <text evidence="2">The sequence shown here is derived from an EMBL/GenBank/DDBJ whole genome shotgun (WGS) entry which is preliminary data.</text>
</comment>
<dbReference type="PROSITE" id="PS51186">
    <property type="entry name" value="GNAT"/>
    <property type="match status" value="1"/>
</dbReference>
<dbReference type="Proteomes" id="UP000054736">
    <property type="component" value="Unassembled WGS sequence"/>
</dbReference>
<dbReference type="InterPro" id="IPR016181">
    <property type="entry name" value="Acyl_CoA_acyltransferase"/>
</dbReference>
<proteinExistence type="predicted"/>
<dbReference type="SUPFAM" id="SSF55729">
    <property type="entry name" value="Acyl-CoA N-acyltransferases (Nat)"/>
    <property type="match status" value="1"/>
</dbReference>
<organism evidence="2 3">
    <name type="scientific">Legionella drozanskii LLAP-1</name>
    <dbReference type="NCBI Taxonomy" id="1212489"/>
    <lineage>
        <taxon>Bacteria</taxon>
        <taxon>Pseudomonadati</taxon>
        <taxon>Pseudomonadota</taxon>
        <taxon>Gammaproteobacteria</taxon>
        <taxon>Legionellales</taxon>
        <taxon>Legionellaceae</taxon>
        <taxon>Legionella</taxon>
    </lineage>
</organism>
<feature type="domain" description="N-acetyltransferase" evidence="1">
    <location>
        <begin position="130"/>
        <end position="269"/>
    </location>
</feature>
<protein>
    <recommendedName>
        <fullName evidence="1">N-acetyltransferase domain-containing protein</fullName>
    </recommendedName>
</protein>
<evidence type="ECO:0000313" key="2">
    <source>
        <dbReference type="EMBL" id="KTC91820.1"/>
    </source>
</evidence>
<dbReference type="EMBL" id="LNXY01000006">
    <property type="protein sequence ID" value="KTC91820.1"/>
    <property type="molecule type" value="Genomic_DNA"/>
</dbReference>